<name>A0ABT1MRN8_9RHOB</name>
<evidence type="ECO:0000313" key="1">
    <source>
        <dbReference type="EMBL" id="MCQ0970008.1"/>
    </source>
</evidence>
<dbReference type="PANTHER" id="PTHR37948:SF1">
    <property type="entry name" value="BLL5189 PROTEIN"/>
    <property type="match status" value="1"/>
</dbReference>
<gene>
    <name evidence="1" type="ORF">MLD63_06160</name>
</gene>
<dbReference type="RefSeq" id="WP_255329008.1">
    <property type="nucleotide sequence ID" value="NZ_JAKZEU010000002.1"/>
</dbReference>
<dbReference type="PANTHER" id="PTHR37948">
    <property type="entry name" value="ZGC:113208"/>
    <property type="match status" value="1"/>
</dbReference>
<reference evidence="1 2" key="1">
    <citation type="submission" date="2022-03" db="EMBL/GenBank/DDBJ databases">
        <authorList>
            <person name="He Y."/>
        </authorList>
    </citation>
    <scope>NUCLEOTIDE SEQUENCE [LARGE SCALE GENOMIC DNA]</scope>
    <source>
        <strain evidence="1 2">TK19116</strain>
    </source>
</reference>
<comment type="caution">
    <text evidence="1">The sequence shown here is derived from an EMBL/GenBank/DDBJ whole genome shotgun (WGS) entry which is preliminary data.</text>
</comment>
<sequence>MASKGDTIKVNDSMQKDYSYKLEAGTGRLSHDGFKPHFTPKEMLELGVFEGKYLNDCQDEFPKSWFENAKLSDKPDPDLNYFGIKSRQPLSRWIEKGWIIEPDPRGWFQWYCRYYLGRRIEGVDDKQVQRWKSFARHQGQVKKNCDANDLSCRPKQRQALLQWSYDCMI</sequence>
<proteinExistence type="predicted"/>
<evidence type="ECO:0000313" key="2">
    <source>
        <dbReference type="Proteomes" id="UP001203945"/>
    </source>
</evidence>
<keyword evidence="2" id="KW-1185">Reference proteome</keyword>
<organism evidence="1 2">
    <name type="scientific">Paracoccus albicereus</name>
    <dbReference type="NCBI Taxonomy" id="2922394"/>
    <lineage>
        <taxon>Bacteria</taxon>
        <taxon>Pseudomonadati</taxon>
        <taxon>Pseudomonadota</taxon>
        <taxon>Alphaproteobacteria</taxon>
        <taxon>Rhodobacterales</taxon>
        <taxon>Paracoccaceae</taxon>
        <taxon>Paracoccus</taxon>
    </lineage>
</organism>
<dbReference type="Proteomes" id="UP001203945">
    <property type="component" value="Unassembled WGS sequence"/>
</dbReference>
<dbReference type="EMBL" id="JAKZEU010000002">
    <property type="protein sequence ID" value="MCQ0970008.1"/>
    <property type="molecule type" value="Genomic_DNA"/>
</dbReference>
<accession>A0ABT1MRN8</accession>
<protein>
    <submittedName>
        <fullName evidence="1">Uncharacterized protein</fullName>
    </submittedName>
</protein>